<organism evidence="2 3">
    <name type="scientific">Rotaria sordida</name>
    <dbReference type="NCBI Taxonomy" id="392033"/>
    <lineage>
        <taxon>Eukaryota</taxon>
        <taxon>Metazoa</taxon>
        <taxon>Spiralia</taxon>
        <taxon>Gnathifera</taxon>
        <taxon>Rotifera</taxon>
        <taxon>Eurotatoria</taxon>
        <taxon>Bdelloidea</taxon>
        <taxon>Philodinida</taxon>
        <taxon>Philodinidae</taxon>
        <taxon>Rotaria</taxon>
    </lineage>
</organism>
<feature type="non-terminal residue" evidence="2">
    <location>
        <position position="1"/>
    </location>
</feature>
<dbReference type="Proteomes" id="UP000663874">
    <property type="component" value="Unassembled WGS sequence"/>
</dbReference>
<name>A0A820EL54_9BILA</name>
<dbReference type="EMBL" id="CAJOBE010022406">
    <property type="protein sequence ID" value="CAF4250360.1"/>
    <property type="molecule type" value="Genomic_DNA"/>
</dbReference>
<sequence length="111" mass="12432">PSSEHDDGFYNGAVRCCITSIIKIIIFLIFLTRPGVIVPIREVFFSSFYCLGRYLYRSITDFGTGSCSFFNLTIVSFNNSSISSLYNLIDEDGSFPVLDRVTGPLYRGIGF</sequence>
<proteinExistence type="predicted"/>
<evidence type="ECO:0000313" key="2">
    <source>
        <dbReference type="EMBL" id="CAF4250360.1"/>
    </source>
</evidence>
<protein>
    <submittedName>
        <fullName evidence="2">Uncharacterized protein</fullName>
    </submittedName>
</protein>
<keyword evidence="1" id="KW-0812">Transmembrane</keyword>
<gene>
    <name evidence="2" type="ORF">FNK824_LOCUS38589</name>
</gene>
<comment type="caution">
    <text evidence="2">The sequence shown here is derived from an EMBL/GenBank/DDBJ whole genome shotgun (WGS) entry which is preliminary data.</text>
</comment>
<evidence type="ECO:0000256" key="1">
    <source>
        <dbReference type="SAM" id="Phobius"/>
    </source>
</evidence>
<keyword evidence="1" id="KW-1133">Transmembrane helix</keyword>
<accession>A0A820EL54</accession>
<reference evidence="2" key="1">
    <citation type="submission" date="2021-02" db="EMBL/GenBank/DDBJ databases">
        <authorList>
            <person name="Nowell W R."/>
        </authorList>
    </citation>
    <scope>NUCLEOTIDE SEQUENCE</scope>
</reference>
<dbReference type="AlphaFoldDB" id="A0A820EL54"/>
<feature type="transmembrane region" description="Helical" evidence="1">
    <location>
        <begin position="12"/>
        <end position="31"/>
    </location>
</feature>
<evidence type="ECO:0000313" key="3">
    <source>
        <dbReference type="Proteomes" id="UP000663874"/>
    </source>
</evidence>
<keyword evidence="1" id="KW-0472">Membrane</keyword>